<dbReference type="OrthoDB" id="286233at2759"/>
<dbReference type="Proteomes" id="UP000314294">
    <property type="component" value="Unassembled WGS sequence"/>
</dbReference>
<reference evidence="1 2" key="1">
    <citation type="submission" date="2019-03" db="EMBL/GenBank/DDBJ databases">
        <title>First draft genome of Liparis tanakae, snailfish: a comprehensive survey of snailfish specific genes.</title>
        <authorList>
            <person name="Kim W."/>
            <person name="Song I."/>
            <person name="Jeong J.-H."/>
            <person name="Kim D."/>
            <person name="Kim S."/>
            <person name="Ryu S."/>
            <person name="Song J.Y."/>
            <person name="Lee S.K."/>
        </authorList>
    </citation>
    <scope>NUCLEOTIDE SEQUENCE [LARGE SCALE GENOMIC DNA]</scope>
    <source>
        <tissue evidence="1">Muscle</tissue>
    </source>
</reference>
<evidence type="ECO:0000313" key="1">
    <source>
        <dbReference type="EMBL" id="TNN38211.1"/>
    </source>
</evidence>
<accession>A0A4Z2FBE1</accession>
<name>A0A4Z2FBE1_9TELE</name>
<proteinExistence type="predicted"/>
<dbReference type="AlphaFoldDB" id="A0A4Z2FBE1"/>
<sequence>MVSRDPGWGVKKREKIGSGAECSARFSSWSLGDDLGVFCFLLFSRWRKSFVEDLSVLFFEDPGNVSTSQSCTFKTLEGMPELDFRPTTSRRSDKFILAVTSPLLSPVCNIKANAWASTALSFRSLASCRVLLGAKTEEEEEEAFTYECPEEELHLLVNWAILASSGNSPGSAPVQQMLFPLAW</sequence>
<dbReference type="EMBL" id="SRLO01001394">
    <property type="protein sequence ID" value="TNN38211.1"/>
    <property type="molecule type" value="Genomic_DNA"/>
</dbReference>
<comment type="caution">
    <text evidence="1">The sequence shown here is derived from an EMBL/GenBank/DDBJ whole genome shotgun (WGS) entry which is preliminary data.</text>
</comment>
<organism evidence="1 2">
    <name type="scientific">Liparis tanakae</name>
    <name type="common">Tanaka's snailfish</name>
    <dbReference type="NCBI Taxonomy" id="230148"/>
    <lineage>
        <taxon>Eukaryota</taxon>
        <taxon>Metazoa</taxon>
        <taxon>Chordata</taxon>
        <taxon>Craniata</taxon>
        <taxon>Vertebrata</taxon>
        <taxon>Euteleostomi</taxon>
        <taxon>Actinopterygii</taxon>
        <taxon>Neopterygii</taxon>
        <taxon>Teleostei</taxon>
        <taxon>Neoteleostei</taxon>
        <taxon>Acanthomorphata</taxon>
        <taxon>Eupercaria</taxon>
        <taxon>Perciformes</taxon>
        <taxon>Cottioidei</taxon>
        <taxon>Cottales</taxon>
        <taxon>Liparidae</taxon>
        <taxon>Liparis</taxon>
    </lineage>
</organism>
<protein>
    <submittedName>
        <fullName evidence="1">Uncharacterized protein</fullName>
    </submittedName>
</protein>
<keyword evidence="2" id="KW-1185">Reference proteome</keyword>
<gene>
    <name evidence="1" type="ORF">EYF80_051626</name>
</gene>
<evidence type="ECO:0000313" key="2">
    <source>
        <dbReference type="Proteomes" id="UP000314294"/>
    </source>
</evidence>